<comment type="function">
    <text evidence="8">Catalyzes the methylthiolation of an aspartic acid residue of ribosomal protein uS12.</text>
</comment>
<dbReference type="InterPro" id="IPR013848">
    <property type="entry name" value="Methylthiotransferase_N"/>
</dbReference>
<organism evidence="13 14">
    <name type="scientific">Microbulbifer aggregans</name>
    <dbReference type="NCBI Taxonomy" id="1769779"/>
    <lineage>
        <taxon>Bacteria</taxon>
        <taxon>Pseudomonadati</taxon>
        <taxon>Pseudomonadota</taxon>
        <taxon>Gammaproteobacteria</taxon>
        <taxon>Cellvibrionales</taxon>
        <taxon>Microbulbiferaceae</taxon>
        <taxon>Microbulbifer</taxon>
    </lineage>
</organism>
<dbReference type="GO" id="GO:0005829">
    <property type="term" value="C:cytosol"/>
    <property type="evidence" value="ECO:0007669"/>
    <property type="project" value="TreeGrafter"/>
</dbReference>
<evidence type="ECO:0000313" key="14">
    <source>
        <dbReference type="Proteomes" id="UP000095672"/>
    </source>
</evidence>
<dbReference type="InterPro" id="IPR007197">
    <property type="entry name" value="rSAM"/>
</dbReference>
<feature type="domain" description="Radical SAM core" evidence="12">
    <location>
        <begin position="149"/>
        <end position="386"/>
    </location>
</feature>
<dbReference type="Gene3D" id="2.40.50.140">
    <property type="entry name" value="Nucleic acid-binding proteins"/>
    <property type="match status" value="1"/>
</dbReference>
<dbReference type="InterPro" id="IPR020612">
    <property type="entry name" value="Methylthiotransferase_CS"/>
</dbReference>
<evidence type="ECO:0000256" key="2">
    <source>
        <dbReference type="ARBA" id="ARBA00022490"/>
    </source>
</evidence>
<dbReference type="InterPro" id="IPR006638">
    <property type="entry name" value="Elp3/MiaA/NifB-like_rSAM"/>
</dbReference>
<evidence type="ECO:0000259" key="10">
    <source>
        <dbReference type="PROSITE" id="PS50926"/>
    </source>
</evidence>
<keyword evidence="14" id="KW-1185">Reference proteome</keyword>
<keyword evidence="4 8" id="KW-0949">S-adenosyl-L-methionine</keyword>
<dbReference type="GO" id="GO:0103039">
    <property type="term" value="F:protein methylthiotransferase activity"/>
    <property type="evidence" value="ECO:0007669"/>
    <property type="project" value="UniProtKB-EC"/>
</dbReference>
<accession>A0A1C9W5I2</accession>
<dbReference type="PROSITE" id="PS50926">
    <property type="entry name" value="TRAM"/>
    <property type="match status" value="1"/>
</dbReference>
<feature type="binding site" evidence="8">
    <location>
        <position position="65"/>
    </location>
    <ligand>
        <name>[4Fe-4S] cluster</name>
        <dbReference type="ChEBI" id="CHEBI:49883"/>
        <label>1</label>
    </ligand>
</feature>
<evidence type="ECO:0000313" key="13">
    <source>
        <dbReference type="EMBL" id="AOS96380.1"/>
    </source>
</evidence>
<dbReference type="STRING" id="1769779.AUP74_00913"/>
<feature type="binding site" evidence="8">
    <location>
        <position position="94"/>
    </location>
    <ligand>
        <name>[4Fe-4S] cluster</name>
        <dbReference type="ChEBI" id="CHEBI:49883"/>
        <label>1</label>
    </ligand>
</feature>
<dbReference type="KEGG" id="micc:AUP74_00913"/>
<dbReference type="FunFam" id="3.40.50.12160:FF:000002">
    <property type="entry name" value="Ribosomal protein S12 methylthiotransferase RimO"/>
    <property type="match status" value="1"/>
</dbReference>
<dbReference type="OrthoDB" id="9805215at2"/>
<reference evidence="14" key="1">
    <citation type="submission" date="2016-01" db="EMBL/GenBank/DDBJ databases">
        <title>Complete genome sequence of Microbulbifer sp. CCB-MM1, a halophile isolated from Matang Mangrove Forest, Perak.</title>
        <authorList>
            <person name="Moh T.H."/>
            <person name="Dinesh B."/>
            <person name="Lau N.-S."/>
            <person name="Go F."/>
            <person name="Alexander Chong S.-C."/>
        </authorList>
    </citation>
    <scope>NUCLEOTIDE SEQUENCE [LARGE SCALE GENOMIC DNA]</scope>
    <source>
        <strain evidence="14">CCB-MM1</strain>
    </source>
</reference>
<dbReference type="SFLD" id="SFLDG01082">
    <property type="entry name" value="B12-binding_domain_containing"/>
    <property type="match status" value="1"/>
</dbReference>
<dbReference type="GO" id="GO:0005840">
    <property type="term" value="C:ribosome"/>
    <property type="evidence" value="ECO:0007669"/>
    <property type="project" value="UniProtKB-KW"/>
</dbReference>
<evidence type="ECO:0000256" key="5">
    <source>
        <dbReference type="ARBA" id="ARBA00022723"/>
    </source>
</evidence>
<name>A0A1C9W5I2_9GAMM</name>
<keyword evidence="13" id="KW-0689">Ribosomal protein</keyword>
<evidence type="ECO:0000259" key="12">
    <source>
        <dbReference type="PROSITE" id="PS51918"/>
    </source>
</evidence>
<dbReference type="CDD" id="cd01335">
    <property type="entry name" value="Radical_SAM"/>
    <property type="match status" value="1"/>
</dbReference>
<dbReference type="PANTHER" id="PTHR43837:SF1">
    <property type="entry name" value="RIBOSOMAL PROTEIN US12 METHYLTHIOTRANSFERASE RIMO"/>
    <property type="match status" value="1"/>
</dbReference>
<dbReference type="SFLD" id="SFLDG01061">
    <property type="entry name" value="methylthiotransferase"/>
    <property type="match status" value="1"/>
</dbReference>
<evidence type="ECO:0000256" key="3">
    <source>
        <dbReference type="ARBA" id="ARBA00022679"/>
    </source>
</evidence>
<evidence type="ECO:0000256" key="8">
    <source>
        <dbReference type="HAMAP-Rule" id="MF_01865"/>
    </source>
</evidence>
<keyword evidence="1 8" id="KW-0004">4Fe-4S</keyword>
<feature type="binding site" evidence="8">
    <location>
        <position position="163"/>
    </location>
    <ligand>
        <name>[4Fe-4S] cluster</name>
        <dbReference type="ChEBI" id="CHEBI:49883"/>
        <label>2</label>
        <note>4Fe-4S-S-AdoMet</note>
    </ligand>
</feature>
<protein>
    <recommendedName>
        <fullName evidence="8">Ribosomal protein uS12 methylthiotransferase RimO</fullName>
        <shortName evidence="8">uS12 MTTase</shortName>
        <shortName evidence="8">uS12 methylthiotransferase</shortName>
        <ecNumber evidence="8">2.8.4.4</ecNumber>
    </recommendedName>
    <alternativeName>
        <fullName evidence="8">Ribosomal protein uS12 (aspartate-C(3))-methylthiotransferase</fullName>
    </alternativeName>
    <alternativeName>
        <fullName evidence="8">Ribosome maturation factor RimO</fullName>
    </alternativeName>
</protein>
<dbReference type="Pfam" id="PF18693">
    <property type="entry name" value="TRAM_2"/>
    <property type="match status" value="1"/>
</dbReference>
<comment type="similarity">
    <text evidence="8">Belongs to the methylthiotransferase family. RimO subfamily.</text>
</comment>
<feature type="domain" description="TRAM" evidence="10">
    <location>
        <begin position="389"/>
        <end position="455"/>
    </location>
</feature>
<dbReference type="Gene3D" id="3.80.30.20">
    <property type="entry name" value="tm_1862 like domain"/>
    <property type="match status" value="1"/>
</dbReference>
<feature type="binding site" evidence="8">
    <location>
        <position position="170"/>
    </location>
    <ligand>
        <name>[4Fe-4S] cluster</name>
        <dbReference type="ChEBI" id="CHEBI:49883"/>
        <label>2</label>
        <note>4Fe-4S-S-AdoMet</note>
    </ligand>
</feature>
<dbReference type="InterPro" id="IPR005840">
    <property type="entry name" value="Ribosomal_uS12_MeSTrfase_RimO"/>
</dbReference>
<sequence length="456" mass="50957">MRESDQATPHTEEQATEQPGKVGFVSLGCPKATVDSERILTQLRMEGYQVVPSYEEADVVVVNTCGFIDSAKQESLDAIGEALHENGKVIVSGCMGVEEDAIRQAHPSVLSVTGPQQYEQVVNAVHEVVPLQAQHDPFVDLVPPQGIRLTPRHYAYLKISEGCNHSCSFCIIPSMRGKLVSRPVGDVLGEAERLVNAGVQELLVISQDTSAYGVDLKYKLDFWDGRPVKTRMLELCEALSSLGVWVRLHYVYPYPNVDDVIPLMAAGKLLPYLDIPFQHAAPKILKAMKRPAFEDKTLARIKKWREICPHLTIRSTFIVGFPGETEDDFQYLLNWLTEAQLDRVGCFKYSPVDGAPANDLADPVPEEVKQDRWERFMAHQQKISAARLQRKMGLEIEVLIDEVDEEGAIGRSWADAPEIDGMVFLNGEQSLQPGDRVRVRVTHADEYDLWAEVVPV</sequence>
<dbReference type="GO" id="GO:0046872">
    <property type="term" value="F:metal ion binding"/>
    <property type="evidence" value="ECO:0007669"/>
    <property type="project" value="UniProtKB-KW"/>
</dbReference>
<dbReference type="InterPro" id="IPR038135">
    <property type="entry name" value="Methylthiotransferase_N_sf"/>
</dbReference>
<dbReference type="InterPro" id="IPR002792">
    <property type="entry name" value="TRAM_dom"/>
</dbReference>
<dbReference type="NCBIfam" id="TIGR00089">
    <property type="entry name" value="MiaB/RimO family radical SAM methylthiotransferase"/>
    <property type="match status" value="1"/>
</dbReference>
<evidence type="ECO:0000256" key="6">
    <source>
        <dbReference type="ARBA" id="ARBA00023004"/>
    </source>
</evidence>
<dbReference type="GO" id="GO:0035599">
    <property type="term" value="F:aspartic acid methylthiotransferase activity"/>
    <property type="evidence" value="ECO:0007669"/>
    <property type="project" value="TreeGrafter"/>
</dbReference>
<dbReference type="GO" id="GO:0006400">
    <property type="term" value="P:tRNA modification"/>
    <property type="evidence" value="ECO:0007669"/>
    <property type="project" value="InterPro"/>
</dbReference>
<dbReference type="GO" id="GO:0051539">
    <property type="term" value="F:4 iron, 4 sulfur cluster binding"/>
    <property type="evidence" value="ECO:0007669"/>
    <property type="project" value="UniProtKB-UniRule"/>
</dbReference>
<comment type="catalytic activity">
    <reaction evidence="8">
        <text>L-aspartate(89)-[ribosomal protein uS12]-hydrogen + (sulfur carrier)-SH + AH2 + 2 S-adenosyl-L-methionine = 3-methylsulfanyl-L-aspartate(89)-[ribosomal protein uS12]-hydrogen + (sulfur carrier)-H + 5'-deoxyadenosine + L-methionine + A + S-adenosyl-L-homocysteine + 2 H(+)</text>
        <dbReference type="Rhea" id="RHEA:37087"/>
        <dbReference type="Rhea" id="RHEA-COMP:10460"/>
        <dbReference type="Rhea" id="RHEA-COMP:10461"/>
        <dbReference type="Rhea" id="RHEA-COMP:14737"/>
        <dbReference type="Rhea" id="RHEA-COMP:14739"/>
        <dbReference type="ChEBI" id="CHEBI:13193"/>
        <dbReference type="ChEBI" id="CHEBI:15378"/>
        <dbReference type="ChEBI" id="CHEBI:17319"/>
        <dbReference type="ChEBI" id="CHEBI:17499"/>
        <dbReference type="ChEBI" id="CHEBI:29917"/>
        <dbReference type="ChEBI" id="CHEBI:29961"/>
        <dbReference type="ChEBI" id="CHEBI:57844"/>
        <dbReference type="ChEBI" id="CHEBI:57856"/>
        <dbReference type="ChEBI" id="CHEBI:59789"/>
        <dbReference type="ChEBI" id="CHEBI:64428"/>
        <dbReference type="ChEBI" id="CHEBI:73599"/>
        <dbReference type="EC" id="2.8.4.4"/>
    </reaction>
</comment>
<dbReference type="InterPro" id="IPR005839">
    <property type="entry name" value="Methylthiotransferase"/>
</dbReference>
<feature type="compositionally biased region" description="Basic and acidic residues" evidence="9">
    <location>
        <begin position="1"/>
        <end position="13"/>
    </location>
</feature>
<keyword evidence="6 8" id="KW-0408">Iron</keyword>
<dbReference type="Pfam" id="PF00919">
    <property type="entry name" value="UPF0004"/>
    <property type="match status" value="1"/>
</dbReference>
<dbReference type="Proteomes" id="UP000095672">
    <property type="component" value="Chromosome"/>
</dbReference>
<evidence type="ECO:0000256" key="1">
    <source>
        <dbReference type="ARBA" id="ARBA00022485"/>
    </source>
</evidence>
<dbReference type="InterPro" id="IPR023404">
    <property type="entry name" value="rSAM_horseshoe"/>
</dbReference>
<dbReference type="SFLD" id="SFLDS00029">
    <property type="entry name" value="Radical_SAM"/>
    <property type="match status" value="1"/>
</dbReference>
<dbReference type="Gene3D" id="3.40.50.12160">
    <property type="entry name" value="Methylthiotransferase, N-terminal domain"/>
    <property type="match status" value="1"/>
</dbReference>
<comment type="subcellular location">
    <subcellularLocation>
        <location evidence="8">Cytoplasm</location>
    </subcellularLocation>
</comment>
<dbReference type="HAMAP" id="MF_01865">
    <property type="entry name" value="MTTase_RimO"/>
    <property type="match status" value="1"/>
</dbReference>
<keyword evidence="7 8" id="KW-0411">Iron-sulfur</keyword>
<dbReference type="NCBIfam" id="TIGR01125">
    <property type="entry name" value="30S ribosomal protein S12 methylthiotransferase RimO"/>
    <property type="match status" value="1"/>
</dbReference>
<keyword evidence="2 8" id="KW-0963">Cytoplasm</keyword>
<dbReference type="InterPro" id="IPR058240">
    <property type="entry name" value="rSAM_sf"/>
</dbReference>
<feature type="region of interest" description="Disordered" evidence="9">
    <location>
        <begin position="1"/>
        <end position="22"/>
    </location>
</feature>
<feature type="binding site" evidence="8">
    <location>
        <position position="167"/>
    </location>
    <ligand>
        <name>[4Fe-4S] cluster</name>
        <dbReference type="ChEBI" id="CHEBI:49883"/>
        <label>2</label>
        <note>4Fe-4S-S-AdoMet</note>
    </ligand>
</feature>
<dbReference type="RefSeq" id="WP_069946523.1">
    <property type="nucleotide sequence ID" value="NZ_CP014143.1"/>
</dbReference>
<feature type="domain" description="MTTase N-terminal" evidence="11">
    <location>
        <begin position="20"/>
        <end position="130"/>
    </location>
</feature>
<gene>
    <name evidence="8 13" type="primary">rimO</name>
    <name evidence="13" type="ORF">AUP74_00913</name>
</gene>
<dbReference type="PROSITE" id="PS51449">
    <property type="entry name" value="MTTASE_N"/>
    <property type="match status" value="1"/>
</dbReference>
<keyword evidence="3 8" id="KW-0808">Transferase</keyword>
<dbReference type="SMART" id="SM00729">
    <property type="entry name" value="Elp3"/>
    <property type="match status" value="1"/>
</dbReference>
<evidence type="ECO:0000256" key="7">
    <source>
        <dbReference type="ARBA" id="ARBA00023014"/>
    </source>
</evidence>
<dbReference type="AlphaFoldDB" id="A0A1C9W5I2"/>
<dbReference type="EC" id="2.8.4.4" evidence="8"/>
<evidence type="ECO:0000256" key="9">
    <source>
        <dbReference type="SAM" id="MobiDB-lite"/>
    </source>
</evidence>
<dbReference type="FunFam" id="2.40.50.140:FF:000060">
    <property type="entry name" value="Ribosomal protein S12 methylthiotransferase RimO"/>
    <property type="match status" value="1"/>
</dbReference>
<dbReference type="FunFam" id="3.80.30.20:FF:000001">
    <property type="entry name" value="tRNA-2-methylthio-N(6)-dimethylallyladenosine synthase 2"/>
    <property type="match status" value="1"/>
</dbReference>
<dbReference type="PROSITE" id="PS51918">
    <property type="entry name" value="RADICAL_SAM"/>
    <property type="match status" value="1"/>
</dbReference>
<dbReference type="Pfam" id="PF04055">
    <property type="entry name" value="Radical_SAM"/>
    <property type="match status" value="1"/>
</dbReference>
<dbReference type="SUPFAM" id="SSF102114">
    <property type="entry name" value="Radical SAM enzymes"/>
    <property type="match status" value="1"/>
</dbReference>
<dbReference type="SFLD" id="SFLDF00274">
    <property type="entry name" value="ribosomal_protein_S12_methylth"/>
    <property type="match status" value="1"/>
</dbReference>
<dbReference type="PANTHER" id="PTHR43837">
    <property type="entry name" value="RIBOSOMAL PROTEIN S12 METHYLTHIOTRANSFERASE RIMO"/>
    <property type="match status" value="1"/>
</dbReference>
<keyword evidence="13" id="KW-0687">Ribonucleoprotein</keyword>
<proteinExistence type="inferred from homology"/>
<dbReference type="PATRIC" id="fig|1769779.3.peg.931"/>
<evidence type="ECO:0000256" key="4">
    <source>
        <dbReference type="ARBA" id="ARBA00022691"/>
    </source>
</evidence>
<comment type="cofactor">
    <cofactor evidence="8">
        <name>[4Fe-4S] cluster</name>
        <dbReference type="ChEBI" id="CHEBI:49883"/>
    </cofactor>
    <text evidence="8">Binds 2 [4Fe-4S] clusters. One cluster is coordinated with 3 cysteines and an exchangeable S-adenosyl-L-methionine.</text>
</comment>
<dbReference type="PROSITE" id="PS01278">
    <property type="entry name" value="MTTASE_RADICAL"/>
    <property type="match status" value="1"/>
</dbReference>
<keyword evidence="5 8" id="KW-0479">Metal-binding</keyword>
<dbReference type="InterPro" id="IPR012340">
    <property type="entry name" value="NA-bd_OB-fold"/>
</dbReference>
<feature type="binding site" evidence="8">
    <location>
        <position position="29"/>
    </location>
    <ligand>
        <name>[4Fe-4S] cluster</name>
        <dbReference type="ChEBI" id="CHEBI:49883"/>
        <label>1</label>
    </ligand>
</feature>
<dbReference type="EMBL" id="CP014143">
    <property type="protein sequence ID" value="AOS96380.1"/>
    <property type="molecule type" value="Genomic_DNA"/>
</dbReference>
<evidence type="ECO:0000259" key="11">
    <source>
        <dbReference type="PROSITE" id="PS51449"/>
    </source>
</evidence>